<evidence type="ECO:0000313" key="2">
    <source>
        <dbReference type="EMBL" id="TQM92208.1"/>
    </source>
</evidence>
<feature type="domain" description="DUF6456" evidence="1">
    <location>
        <begin position="217"/>
        <end position="352"/>
    </location>
</feature>
<gene>
    <name evidence="2" type="ORF">BD293_0801</name>
</gene>
<dbReference type="Proteomes" id="UP000320582">
    <property type="component" value="Unassembled WGS sequence"/>
</dbReference>
<evidence type="ECO:0000259" key="1">
    <source>
        <dbReference type="Pfam" id="PF20057"/>
    </source>
</evidence>
<dbReference type="AlphaFoldDB" id="A0A543KAU3"/>
<accession>A0A543KAU3</accession>
<protein>
    <recommendedName>
        <fullName evidence="1">DUF6456 domain-containing protein</fullName>
    </recommendedName>
</protein>
<comment type="caution">
    <text evidence="2">The sequence shown here is derived from an EMBL/GenBank/DDBJ whole genome shotgun (WGS) entry which is preliminary data.</text>
</comment>
<evidence type="ECO:0000313" key="3">
    <source>
        <dbReference type="Proteomes" id="UP000320582"/>
    </source>
</evidence>
<dbReference type="OrthoDB" id="7476630at2"/>
<dbReference type="InterPro" id="IPR045599">
    <property type="entry name" value="DUF6456"/>
</dbReference>
<sequence length="362" mass="39222">MSAQGTIANGKAVCRNQAIGDLLPFGVRLYLSHVGAGKSLRALGKDYGCHASTVLRQVRHFENRRDDPLVDDALRRLDDALRAPPKPLSEKGVISMTTISPRQPTALVDPAFEPKAMQVLQHLSQAKSVLIVALDMPKAVVTCDDPEGVPQRVCVLDRCVAEVMALNDWISCRNRGRVASYVISPSGRSALRRYCAQHGLPFAPFGSPEPGAAGRLRYGGTESPVTVLARRRDKNGQPFLGAPLVLAAARLREDFVMAQLDTSPHMTTEDAIAALENRAVTGPNIAPPGTRAARSRVLEVLRDLGPELGDVALRCCCRLEGVESAEQALGWSARSGKIVLRIALQRLSRHYQRMGDAQMMIG</sequence>
<organism evidence="2 3">
    <name type="scientific">Roseinatronobacter monicus</name>
    <dbReference type="NCBI Taxonomy" id="393481"/>
    <lineage>
        <taxon>Bacteria</taxon>
        <taxon>Pseudomonadati</taxon>
        <taxon>Pseudomonadota</taxon>
        <taxon>Alphaproteobacteria</taxon>
        <taxon>Rhodobacterales</taxon>
        <taxon>Paracoccaceae</taxon>
        <taxon>Roseinatronobacter</taxon>
    </lineage>
</organism>
<dbReference type="EMBL" id="VFPT01000001">
    <property type="protein sequence ID" value="TQM92208.1"/>
    <property type="molecule type" value="Genomic_DNA"/>
</dbReference>
<name>A0A543KAU3_9RHOB</name>
<reference evidence="2 3" key="1">
    <citation type="submission" date="2019-06" db="EMBL/GenBank/DDBJ databases">
        <title>Genomic Encyclopedia of Archaeal and Bacterial Type Strains, Phase II (KMG-II): from individual species to whole genera.</title>
        <authorList>
            <person name="Goeker M."/>
        </authorList>
    </citation>
    <scope>NUCLEOTIDE SEQUENCE [LARGE SCALE GENOMIC DNA]</scope>
    <source>
        <strain evidence="2 3">DSM 18423</strain>
    </source>
</reference>
<keyword evidence="3" id="KW-1185">Reference proteome</keyword>
<dbReference type="Pfam" id="PF20057">
    <property type="entry name" value="DUF6456"/>
    <property type="match status" value="1"/>
</dbReference>
<proteinExistence type="predicted"/>